<evidence type="ECO:0000256" key="1">
    <source>
        <dbReference type="ARBA" id="ARBA00010013"/>
    </source>
</evidence>
<feature type="chain" id="PRO_5002669346" evidence="3">
    <location>
        <begin position="19"/>
        <end position="181"/>
    </location>
</feature>
<reference evidence="4" key="1">
    <citation type="journal article" date="2007" name="Environ. Microbiol.">
        <title>Proteorhodopsin photosystem gene clusters exhibit co-evolutionary trends and shared ancestry among diverse marine microbial phyla.</title>
        <authorList>
            <person name="McCarren J."/>
            <person name="Delong E.F."/>
        </authorList>
    </citation>
    <scope>NUCLEOTIDE SEQUENCE</scope>
</reference>
<organism evidence="4">
    <name type="scientific">uncultured marine bacterium EB0_39H12</name>
    <dbReference type="NCBI Taxonomy" id="415437"/>
    <lineage>
        <taxon>Bacteria</taxon>
        <taxon>environmental samples</taxon>
    </lineage>
</organism>
<evidence type="ECO:0000313" key="4">
    <source>
        <dbReference type="EMBL" id="ABL97703.1"/>
    </source>
</evidence>
<evidence type="ECO:0000256" key="2">
    <source>
        <dbReference type="ARBA" id="ARBA00022729"/>
    </source>
</evidence>
<accession>A4GHZ2</accession>
<keyword evidence="2 3" id="KW-0732">Signal</keyword>
<feature type="signal peptide" evidence="3">
    <location>
        <begin position="1"/>
        <end position="18"/>
    </location>
</feature>
<name>A4GHZ2_9BACT</name>
<protein>
    <submittedName>
        <fullName evidence="4">Putative periplasmic protein</fullName>
    </submittedName>
</protein>
<dbReference type="Pfam" id="PF10634">
    <property type="entry name" value="Iron_transport"/>
    <property type="match status" value="1"/>
</dbReference>
<evidence type="ECO:0000256" key="3">
    <source>
        <dbReference type="SAM" id="SignalP"/>
    </source>
</evidence>
<comment type="similarity">
    <text evidence="1">Belongs to the UPF0423 family.</text>
</comment>
<proteinExistence type="inferred from homology"/>
<dbReference type="AlphaFoldDB" id="A4GHZ2"/>
<dbReference type="InterPro" id="IPR018470">
    <property type="entry name" value="Metal-bd_Tp34-typ"/>
</dbReference>
<gene>
    <name evidence="4" type="ORF">MBMO_EB0-39H12.0079</name>
</gene>
<dbReference type="EMBL" id="EF089399">
    <property type="protein sequence ID" value="ABL97703.1"/>
    <property type="molecule type" value="Genomic_DNA"/>
</dbReference>
<dbReference type="Gene3D" id="2.60.40.2480">
    <property type="entry name" value="Periplasmic metal-binding protein Tp34-type"/>
    <property type="match status" value="1"/>
</dbReference>
<sequence length="181" mass="20462">MLKYFFIFLNLYASSSFAGQLPEMVIGQERIDPGINLIFEGAIKDDVFPSSNFVPKENSDVHLEVLANWNEDAPSGSPINGFVAYLRITAQIKNQRDSVEKIIALLPHINLSDNLHYALNTKLPGKSDDLYSVKFIIQPPASSELGLHFDWMNEVGSFLAKPYTFEYKDLDFSEIANSKRR</sequence>
<dbReference type="InterPro" id="IPR038482">
    <property type="entry name" value="Tp34-type_sf"/>
</dbReference>